<dbReference type="OrthoDB" id="582337at2"/>
<evidence type="ECO:0000256" key="1">
    <source>
        <dbReference type="ARBA" id="ARBA00004651"/>
    </source>
</evidence>
<dbReference type="STRING" id="1344003.SAMN05445060_1740"/>
<comment type="subcellular location">
    <subcellularLocation>
        <location evidence="1">Cell membrane</location>
        <topology evidence="1">Multi-pass membrane protein</topology>
    </subcellularLocation>
</comment>
<dbReference type="Pfam" id="PF02656">
    <property type="entry name" value="DUF202"/>
    <property type="match status" value="1"/>
</dbReference>
<dbReference type="EMBL" id="FTNT01000004">
    <property type="protein sequence ID" value="SIR94482.1"/>
    <property type="molecule type" value="Genomic_DNA"/>
</dbReference>
<name>A0A1N7F2N0_9NOCA</name>
<sequence>MTRVNSEDAQADRSSVTPTRQDDSTDDRYARPRNAVDARFTLAAERTVLAWIRTALGLVAAGVAVLHVVDAFPESGPREAVGIVLIATGALAAVLGAWRWHRTDVALRRGDSMPGGGAVWFLVVVIVVLSIVFVVASLISD</sequence>
<accession>A0A1N7F2N0</accession>
<dbReference type="GO" id="GO:0005886">
    <property type="term" value="C:plasma membrane"/>
    <property type="evidence" value="ECO:0007669"/>
    <property type="project" value="UniProtKB-SubCell"/>
</dbReference>
<reference evidence="9 10" key="1">
    <citation type="submission" date="2017-01" db="EMBL/GenBank/DDBJ databases">
        <authorList>
            <person name="Mah S.A."/>
            <person name="Swanson W.J."/>
            <person name="Moy G.W."/>
            <person name="Vacquier V.D."/>
        </authorList>
    </citation>
    <scope>NUCLEOTIDE SEQUENCE [LARGE SCALE GENOMIC DNA]</scope>
    <source>
        <strain evidence="9 10">CPCC 203464</strain>
    </source>
</reference>
<keyword evidence="5 7" id="KW-0472">Membrane</keyword>
<organism evidence="9 10">
    <name type="scientific">Williamsia sterculiae</name>
    <dbReference type="NCBI Taxonomy" id="1344003"/>
    <lineage>
        <taxon>Bacteria</taxon>
        <taxon>Bacillati</taxon>
        <taxon>Actinomycetota</taxon>
        <taxon>Actinomycetes</taxon>
        <taxon>Mycobacteriales</taxon>
        <taxon>Nocardiaceae</taxon>
        <taxon>Williamsia</taxon>
    </lineage>
</organism>
<proteinExistence type="predicted"/>
<evidence type="ECO:0000313" key="9">
    <source>
        <dbReference type="EMBL" id="SIR94482.1"/>
    </source>
</evidence>
<evidence type="ECO:0000256" key="2">
    <source>
        <dbReference type="ARBA" id="ARBA00022475"/>
    </source>
</evidence>
<gene>
    <name evidence="9" type="ORF">SAMN05445060_1740</name>
</gene>
<keyword evidence="4 7" id="KW-1133">Transmembrane helix</keyword>
<evidence type="ECO:0000256" key="4">
    <source>
        <dbReference type="ARBA" id="ARBA00022989"/>
    </source>
</evidence>
<feature type="transmembrane region" description="Helical" evidence="7">
    <location>
        <begin position="48"/>
        <end position="68"/>
    </location>
</feature>
<evidence type="ECO:0000256" key="5">
    <source>
        <dbReference type="ARBA" id="ARBA00023136"/>
    </source>
</evidence>
<keyword evidence="3 7" id="KW-0812">Transmembrane</keyword>
<feature type="domain" description="DUF202" evidence="8">
    <location>
        <begin position="39"/>
        <end position="104"/>
    </location>
</feature>
<dbReference type="AlphaFoldDB" id="A0A1N7F2N0"/>
<protein>
    <submittedName>
        <fullName evidence="9">Putative membrane protein</fullName>
    </submittedName>
</protein>
<keyword evidence="10" id="KW-1185">Reference proteome</keyword>
<dbReference type="InterPro" id="IPR052053">
    <property type="entry name" value="IM_YidH-like"/>
</dbReference>
<dbReference type="Proteomes" id="UP000186218">
    <property type="component" value="Unassembled WGS sequence"/>
</dbReference>
<evidence type="ECO:0000256" key="7">
    <source>
        <dbReference type="SAM" id="Phobius"/>
    </source>
</evidence>
<feature type="transmembrane region" description="Helical" evidence="7">
    <location>
        <begin position="80"/>
        <end position="98"/>
    </location>
</feature>
<evidence type="ECO:0000313" key="10">
    <source>
        <dbReference type="Proteomes" id="UP000186218"/>
    </source>
</evidence>
<evidence type="ECO:0000256" key="6">
    <source>
        <dbReference type="SAM" id="MobiDB-lite"/>
    </source>
</evidence>
<dbReference type="InterPro" id="IPR003807">
    <property type="entry name" value="DUF202"/>
</dbReference>
<keyword evidence="2" id="KW-1003">Cell membrane</keyword>
<feature type="region of interest" description="Disordered" evidence="6">
    <location>
        <begin position="1"/>
        <end position="28"/>
    </location>
</feature>
<dbReference type="PANTHER" id="PTHR34187">
    <property type="entry name" value="FGR18P"/>
    <property type="match status" value="1"/>
</dbReference>
<evidence type="ECO:0000259" key="8">
    <source>
        <dbReference type="Pfam" id="PF02656"/>
    </source>
</evidence>
<dbReference type="PANTHER" id="PTHR34187:SF2">
    <property type="entry name" value="DUF202 DOMAIN-CONTAINING PROTEIN"/>
    <property type="match status" value="1"/>
</dbReference>
<feature type="transmembrane region" description="Helical" evidence="7">
    <location>
        <begin position="119"/>
        <end position="139"/>
    </location>
</feature>
<evidence type="ECO:0000256" key="3">
    <source>
        <dbReference type="ARBA" id="ARBA00022692"/>
    </source>
</evidence>